<evidence type="ECO:0000313" key="3">
    <source>
        <dbReference type="RefSeq" id="XP_029304800.1"/>
    </source>
</evidence>
<dbReference type="InterPro" id="IPR038794">
    <property type="entry name" value="LIAT1"/>
</dbReference>
<reference evidence="3" key="1">
    <citation type="submission" date="2025-08" db="UniProtKB">
        <authorList>
            <consortium name="RefSeq"/>
        </authorList>
    </citation>
    <scope>IDENTIFICATION</scope>
</reference>
<dbReference type="PANTHER" id="PTHR36474">
    <property type="entry name" value="PROTEIN LIAT1"/>
    <property type="match status" value="1"/>
</dbReference>
<dbReference type="AlphaFoldDB" id="A0A6J2R620"/>
<keyword evidence="2" id="KW-1185">Reference proteome</keyword>
<organism evidence="2 3">
    <name type="scientific">Cottoperca gobio</name>
    <name type="common">Frogmouth</name>
    <name type="synonym">Aphritis gobio</name>
    <dbReference type="NCBI Taxonomy" id="56716"/>
    <lineage>
        <taxon>Eukaryota</taxon>
        <taxon>Metazoa</taxon>
        <taxon>Chordata</taxon>
        <taxon>Craniata</taxon>
        <taxon>Vertebrata</taxon>
        <taxon>Euteleostomi</taxon>
        <taxon>Actinopterygii</taxon>
        <taxon>Neopterygii</taxon>
        <taxon>Teleostei</taxon>
        <taxon>Neoteleostei</taxon>
        <taxon>Acanthomorphata</taxon>
        <taxon>Eupercaria</taxon>
        <taxon>Perciformes</taxon>
        <taxon>Notothenioidei</taxon>
        <taxon>Bovichtidae</taxon>
        <taxon>Cottoperca</taxon>
    </lineage>
</organism>
<dbReference type="RefSeq" id="XP_029304800.1">
    <property type="nucleotide sequence ID" value="XM_029448940.1"/>
</dbReference>
<dbReference type="Proteomes" id="UP000504630">
    <property type="component" value="Chromosome 14"/>
</dbReference>
<feature type="compositionally biased region" description="Basic residues" evidence="1">
    <location>
        <begin position="22"/>
        <end position="40"/>
    </location>
</feature>
<dbReference type="KEGG" id="cgob:115019400"/>
<dbReference type="GeneID" id="115019400"/>
<dbReference type="PANTHER" id="PTHR36474:SF1">
    <property type="entry name" value="PROTEIN LIAT1"/>
    <property type="match status" value="1"/>
</dbReference>
<evidence type="ECO:0000256" key="1">
    <source>
        <dbReference type="SAM" id="MobiDB-lite"/>
    </source>
</evidence>
<dbReference type="InParanoid" id="A0A6J2R620"/>
<evidence type="ECO:0000313" key="2">
    <source>
        <dbReference type="Proteomes" id="UP000504630"/>
    </source>
</evidence>
<proteinExistence type="predicted"/>
<dbReference type="OrthoDB" id="10017439at2759"/>
<protein>
    <submittedName>
        <fullName evidence="3">Protein LIAT1</fullName>
    </submittedName>
</protein>
<sequence>MPEDNNCKLLQPHSSSSDNEKKIKKKMMKRKKKKKKRKKITASTTPPENTEKPQDVSLPPETSPVTLLAPQSPGQPRAQLPKLRTTSKKDGEWLAGSDRKSENPPKYSLALLTTTYKTSDSGELSAQARECLRWEGVLENPQAEEKRLELYRVNRRQRYTTDTLLKETLGALTFPEESKDKKALTQYVKQESLMNLSISL</sequence>
<accession>A0A6J2R620</accession>
<feature type="compositionally biased region" description="Basic and acidic residues" evidence="1">
    <location>
        <begin position="87"/>
        <end position="103"/>
    </location>
</feature>
<name>A0A6J2R620_COTGO</name>
<gene>
    <name evidence="3" type="primary">LOC115019400</name>
</gene>
<feature type="region of interest" description="Disordered" evidence="1">
    <location>
        <begin position="1"/>
        <end position="106"/>
    </location>
</feature>